<dbReference type="NCBIfam" id="NF002652">
    <property type="entry name" value="PRK02318.2-5"/>
    <property type="match status" value="1"/>
</dbReference>
<feature type="domain" description="Mannitol dehydrogenase N-terminal" evidence="8">
    <location>
        <begin position="1"/>
        <end position="197"/>
    </location>
</feature>
<dbReference type="NCBIfam" id="NF002647">
    <property type="entry name" value="PRK02318.1-3"/>
    <property type="match status" value="1"/>
</dbReference>
<dbReference type="EC" id="1.1.1.17" evidence="2 7"/>
<gene>
    <name evidence="7" type="primary">mtlD</name>
    <name evidence="10" type="ORF">RAK27_05070</name>
</gene>
<name>A0AAW9K6W9_CARML</name>
<dbReference type="RefSeq" id="WP_322808611.1">
    <property type="nucleotide sequence ID" value="NZ_JAVBVO010000003.1"/>
</dbReference>
<dbReference type="PRINTS" id="PR00084">
    <property type="entry name" value="MTLDHDRGNASE"/>
</dbReference>
<keyword evidence="4 7" id="KW-0560">Oxidoreductase</keyword>
<dbReference type="InterPro" id="IPR013131">
    <property type="entry name" value="Mannitol_DH_N"/>
</dbReference>
<evidence type="ECO:0000256" key="7">
    <source>
        <dbReference type="HAMAP-Rule" id="MF_00196"/>
    </source>
</evidence>
<dbReference type="InterPro" id="IPR013328">
    <property type="entry name" value="6PGD_dom2"/>
</dbReference>
<sequence length="388" mass="43444">MKAVHFGGGNIGRGFIGEVLSQNGFEIIFVDVNTEIINALNTFGSYKIELAAAGKEQITVKNVSGINNQLNPEEVVAALIQADIITTAIGPNILPLIAPVIAAGIKRRFEANITTPIDVIACENMIGGSDYLKEEVEKHLSENEKKYLTTYIGFPNAAVDRIVPIQHHEDKLFVSVEPFKEWVVDATTLKNEAIQLKGVQYVENLLPFIERKLFTVNTGHATTAYAGKYHGFETIEEAIKDPTVKNQVQAVLKETGDLLITKWKFNPTEHQAYINKILSRFENPYISDEISRVARTPLRKLGYDERFIRPIRETNDSHLKNEALIKTVAMILTYRDEKDPESIELARLIENASISEVISTVTNLTNSDLIAIIKHNYENLAEEKSIVR</sequence>
<dbReference type="PANTHER" id="PTHR30524:SF0">
    <property type="entry name" value="ALTRONATE OXIDOREDUCTASE-RELATED"/>
    <property type="match status" value="1"/>
</dbReference>
<evidence type="ECO:0000256" key="5">
    <source>
        <dbReference type="ARBA" id="ARBA00023027"/>
    </source>
</evidence>
<protein>
    <recommendedName>
        <fullName evidence="3 7">Mannitol-1-phosphate 5-dehydrogenase</fullName>
        <ecNumber evidence="2 7">1.1.1.17</ecNumber>
    </recommendedName>
</protein>
<dbReference type="InterPro" id="IPR000669">
    <property type="entry name" value="Mannitol_DH"/>
</dbReference>
<reference evidence="10" key="1">
    <citation type="submission" date="2023-08" db="EMBL/GenBank/DDBJ databases">
        <title>Genomic characterization of piscicolin 126 produced by Carnobacterium maltaromaticum CM22 strain isolated from salmon (Salmo salar).</title>
        <authorList>
            <person name="Gonzalez-Gragera E."/>
            <person name="Garcia-Lopez J.D."/>
            <person name="Teso-Perez C."/>
            <person name="Gimenez-Hernandez I."/>
            <person name="Peralta-Sanchez J.M."/>
            <person name="Valdivia E."/>
            <person name="Montalban-Lopez M."/>
            <person name="Martin-Platero A.M."/>
            <person name="Banos A."/>
            <person name="Martinez-Bueno M."/>
        </authorList>
    </citation>
    <scope>NUCLEOTIDE SEQUENCE</scope>
    <source>
        <strain evidence="10">CM22</strain>
    </source>
</reference>
<dbReference type="Gene3D" id="1.10.1040.10">
    <property type="entry name" value="N-(1-d-carboxylethyl)-l-norvaline Dehydrogenase, domain 2"/>
    <property type="match status" value="1"/>
</dbReference>
<feature type="domain" description="Mannitol dehydrogenase C-terminal" evidence="9">
    <location>
        <begin position="204"/>
        <end position="380"/>
    </location>
</feature>
<dbReference type="InterPro" id="IPR013118">
    <property type="entry name" value="Mannitol_DH_C"/>
</dbReference>
<dbReference type="InterPro" id="IPR023028">
    <property type="entry name" value="Mannitol_1_phos_5_DH"/>
</dbReference>
<dbReference type="PROSITE" id="PS00974">
    <property type="entry name" value="MANNITOL_DHGENASE"/>
    <property type="match status" value="1"/>
</dbReference>
<accession>A0AAW9K6W9</accession>
<dbReference type="InterPro" id="IPR036291">
    <property type="entry name" value="NAD(P)-bd_dom_sf"/>
</dbReference>
<evidence type="ECO:0000256" key="4">
    <source>
        <dbReference type="ARBA" id="ARBA00023002"/>
    </source>
</evidence>
<dbReference type="GO" id="GO:0019592">
    <property type="term" value="P:mannitol catabolic process"/>
    <property type="evidence" value="ECO:0007669"/>
    <property type="project" value="TreeGrafter"/>
</dbReference>
<dbReference type="EMBL" id="JAVBVO010000003">
    <property type="protein sequence ID" value="MDZ5758023.1"/>
    <property type="molecule type" value="Genomic_DNA"/>
</dbReference>
<evidence type="ECO:0000256" key="6">
    <source>
        <dbReference type="ARBA" id="ARBA00048615"/>
    </source>
</evidence>
<dbReference type="InterPro" id="IPR008927">
    <property type="entry name" value="6-PGluconate_DH-like_C_sf"/>
</dbReference>
<comment type="similarity">
    <text evidence="1 7">Belongs to the mannitol dehydrogenase family.</text>
</comment>
<organism evidence="10 11">
    <name type="scientific">Carnobacterium maltaromaticum</name>
    <name type="common">Carnobacterium piscicola</name>
    <dbReference type="NCBI Taxonomy" id="2751"/>
    <lineage>
        <taxon>Bacteria</taxon>
        <taxon>Bacillati</taxon>
        <taxon>Bacillota</taxon>
        <taxon>Bacilli</taxon>
        <taxon>Lactobacillales</taxon>
        <taxon>Carnobacteriaceae</taxon>
        <taxon>Carnobacterium</taxon>
    </lineage>
</organism>
<comment type="catalytic activity">
    <reaction evidence="6 7">
        <text>D-mannitol 1-phosphate + NAD(+) = beta-D-fructose 6-phosphate + NADH + H(+)</text>
        <dbReference type="Rhea" id="RHEA:19661"/>
        <dbReference type="ChEBI" id="CHEBI:15378"/>
        <dbReference type="ChEBI" id="CHEBI:57540"/>
        <dbReference type="ChEBI" id="CHEBI:57634"/>
        <dbReference type="ChEBI" id="CHEBI:57945"/>
        <dbReference type="ChEBI" id="CHEBI:61381"/>
        <dbReference type="EC" id="1.1.1.17"/>
    </reaction>
</comment>
<dbReference type="Pfam" id="PF08125">
    <property type="entry name" value="Mannitol_dh_C"/>
    <property type="match status" value="1"/>
</dbReference>
<evidence type="ECO:0000313" key="10">
    <source>
        <dbReference type="EMBL" id="MDZ5758023.1"/>
    </source>
</evidence>
<keyword evidence="5 7" id="KW-0520">NAD</keyword>
<dbReference type="InterPro" id="IPR023027">
    <property type="entry name" value="Mannitol_DH_CS"/>
</dbReference>
<comment type="caution">
    <text evidence="10">The sequence shown here is derived from an EMBL/GenBank/DDBJ whole genome shotgun (WGS) entry which is preliminary data.</text>
</comment>
<dbReference type="SUPFAM" id="SSF48179">
    <property type="entry name" value="6-phosphogluconate dehydrogenase C-terminal domain-like"/>
    <property type="match status" value="1"/>
</dbReference>
<evidence type="ECO:0000256" key="2">
    <source>
        <dbReference type="ARBA" id="ARBA00012939"/>
    </source>
</evidence>
<comment type="caution">
    <text evidence="7">Lacks conserved residue(s) required for the propagation of feature annotation.</text>
</comment>
<evidence type="ECO:0000313" key="11">
    <source>
        <dbReference type="Proteomes" id="UP001290462"/>
    </source>
</evidence>
<evidence type="ECO:0000259" key="9">
    <source>
        <dbReference type="Pfam" id="PF08125"/>
    </source>
</evidence>
<dbReference type="SUPFAM" id="SSF51735">
    <property type="entry name" value="NAD(P)-binding Rossmann-fold domains"/>
    <property type="match status" value="1"/>
</dbReference>
<dbReference type="HAMAP" id="MF_00196">
    <property type="entry name" value="Mannitol_dehydrog"/>
    <property type="match status" value="1"/>
</dbReference>
<evidence type="ECO:0000259" key="8">
    <source>
        <dbReference type="Pfam" id="PF01232"/>
    </source>
</evidence>
<dbReference type="PANTHER" id="PTHR30524">
    <property type="entry name" value="MANNITOL-1-PHOSPHATE 5-DEHYDROGENASE"/>
    <property type="match status" value="1"/>
</dbReference>
<proteinExistence type="inferred from homology"/>
<dbReference type="Proteomes" id="UP001290462">
    <property type="component" value="Unassembled WGS sequence"/>
</dbReference>
<dbReference type="GO" id="GO:0008926">
    <property type="term" value="F:mannitol-1-phosphate 5-dehydrogenase activity"/>
    <property type="evidence" value="ECO:0007669"/>
    <property type="project" value="UniProtKB-UniRule"/>
</dbReference>
<dbReference type="GO" id="GO:0005829">
    <property type="term" value="C:cytosol"/>
    <property type="evidence" value="ECO:0007669"/>
    <property type="project" value="TreeGrafter"/>
</dbReference>
<dbReference type="NCBIfam" id="NF002646">
    <property type="entry name" value="PRK02318.1-2"/>
    <property type="match status" value="1"/>
</dbReference>
<dbReference type="NCBIfam" id="NF002650">
    <property type="entry name" value="PRK02318.2-2"/>
    <property type="match status" value="1"/>
</dbReference>
<dbReference type="AlphaFoldDB" id="A0AAW9K6W9"/>
<evidence type="ECO:0000256" key="3">
    <source>
        <dbReference type="ARBA" id="ARBA00016219"/>
    </source>
</evidence>
<dbReference type="Pfam" id="PF01232">
    <property type="entry name" value="Mannitol_dh"/>
    <property type="match status" value="1"/>
</dbReference>
<evidence type="ECO:0000256" key="1">
    <source>
        <dbReference type="ARBA" id="ARBA00006541"/>
    </source>
</evidence>
<dbReference type="Gene3D" id="3.40.50.720">
    <property type="entry name" value="NAD(P)-binding Rossmann-like Domain"/>
    <property type="match status" value="1"/>
</dbReference>